<evidence type="ECO:0000313" key="1">
    <source>
        <dbReference type="EMBL" id="TRZ39261.1"/>
    </source>
</evidence>
<proteinExistence type="predicted"/>
<dbReference type="InterPro" id="IPR043129">
    <property type="entry name" value="ATPase_NBD"/>
</dbReference>
<organism evidence="1">
    <name type="scientific">Niallia circulans</name>
    <name type="common">Bacillus circulans</name>
    <dbReference type="NCBI Taxonomy" id="1397"/>
    <lineage>
        <taxon>Bacteria</taxon>
        <taxon>Bacillati</taxon>
        <taxon>Bacillota</taxon>
        <taxon>Bacilli</taxon>
        <taxon>Bacillales</taxon>
        <taxon>Bacillaceae</taxon>
        <taxon>Niallia</taxon>
    </lineage>
</organism>
<accession>A0A553SQJ3</accession>
<reference evidence="1" key="1">
    <citation type="submission" date="2018-10" db="EMBL/GenBank/DDBJ databases">
        <title>FDA dAtabase for Regulatory Grade micrObial Sequences (FDA-ARGOS): Supporting development and validation of Infectious Disease Dx tests.</title>
        <authorList>
            <person name="Minogue T."/>
            <person name="Wolcott M."/>
            <person name="Wasieloski L."/>
            <person name="Aguilar W."/>
            <person name="Moore D."/>
            <person name="Tallon L.J."/>
            <person name="Sadzewicz L."/>
            <person name="Sengamalay N."/>
            <person name="Ott S."/>
            <person name="Godinez A."/>
            <person name="Nagaraj S."/>
            <person name="Vavikolanu K."/>
            <person name="Vyas G."/>
            <person name="Nadendla S."/>
            <person name="Aluvathingal J."/>
            <person name="Sichtig H."/>
        </authorList>
    </citation>
    <scope>NUCLEOTIDE SEQUENCE</scope>
    <source>
        <strain evidence="1">FDAARGOS_343</strain>
        <plasmid evidence="1">unnamed2</plasmid>
    </source>
</reference>
<protein>
    <submittedName>
        <fullName evidence="1">ParM/StbA family protein</fullName>
    </submittedName>
</protein>
<keyword evidence="1" id="KW-0614">Plasmid</keyword>
<dbReference type="EMBL" id="RIBP01000003">
    <property type="protein sequence ID" value="TRZ39261.1"/>
    <property type="molecule type" value="Genomic_DNA"/>
</dbReference>
<geneLocation type="plasmid" evidence="1">
    <name>unnamed2</name>
</geneLocation>
<dbReference type="AlphaFoldDB" id="A0A553SQJ3"/>
<dbReference type="SUPFAM" id="SSF53067">
    <property type="entry name" value="Actin-like ATPase domain"/>
    <property type="match status" value="1"/>
</dbReference>
<dbReference type="RefSeq" id="WP_182102381.1">
    <property type="nucleotide sequence ID" value="NZ_CM017506.1"/>
</dbReference>
<sequence>MKLIVGKDIGNAKTEITYEVKGKETSVRQPSVISYLPRTPESNDQPVNQIMDNLLDNLVVNISSPSIKRNGDYYVGKKAMQHDGIKTNMMISLGGKSTHDLPIITSLALIAAIGVKEEYEKNGELPESLSMEIQSATAIPSSEYTRQNAKILEDRFKNKHIVTLYIGDSQVLVSIKFTDCKVTEEGKTSMLAFLNSDEDILKDYNETYKENKKPSDFTKAKSLHTDIGDGTSELTVIEGVNPVQGLSKGKRLGVGHASDLAIRLLREQINISDKFTRQQLQDWLERDNEKGEIARDLMKEATYGQAQSLLEEIQLAYQELASSDVDYAFVHGGGSVTFKDDLREELMSFAESNHFRVVWIPKEFATNMNSRGTFYLAKALYTK</sequence>
<dbReference type="CDD" id="cd24023">
    <property type="entry name" value="ASKHA_NBD_ParM_Alp7A-like"/>
    <property type="match status" value="1"/>
</dbReference>
<gene>
    <name evidence="1" type="ORF">CEQ21_07795</name>
</gene>
<name>A0A553SQJ3_NIACI</name>
<dbReference type="Gene3D" id="3.30.420.40">
    <property type="match status" value="2"/>
</dbReference>
<dbReference type="Proteomes" id="UP000319837">
    <property type="component" value="Plasmid unnamed2"/>
</dbReference>
<comment type="caution">
    <text evidence="1">The sequence shown here is derived from an EMBL/GenBank/DDBJ whole genome shotgun (WGS) entry which is preliminary data.</text>
</comment>